<protein>
    <submittedName>
        <fullName evidence="2">Uncharacterized protein</fullName>
    </submittedName>
</protein>
<dbReference type="OrthoDB" id="1117218at2"/>
<keyword evidence="1" id="KW-1133">Transmembrane helix</keyword>
<evidence type="ECO:0000256" key="1">
    <source>
        <dbReference type="SAM" id="Phobius"/>
    </source>
</evidence>
<proteinExistence type="predicted"/>
<dbReference type="AlphaFoldDB" id="A0A4V2FT93"/>
<sequence>MTDSEKSGVRINALMNELDRLQYEIRKKKMLIRLFVSVTVLAILILVAAFCNSSEFDSKDMIQVSRGNQELVKERILVNSKHKSFQLVFGNLNQYPLARFFSEKDAVDFNEEVKKLHLPETHIHVDSMKGKERVLAVSSNYRYYIQFGIFKKKLIPDLPENMVYLHQLQENNLYKYRLGPFARANQAKELVNEIKLKDYLIVEVSN</sequence>
<reference evidence="2 3" key="1">
    <citation type="submission" date="2019-02" db="EMBL/GenBank/DDBJ databases">
        <title>Genomic Encyclopedia of Type Strains, Phase IV (KMG-IV): sequencing the most valuable type-strain genomes for metagenomic binning, comparative biology and taxonomic classification.</title>
        <authorList>
            <person name="Goeker M."/>
        </authorList>
    </citation>
    <scope>NUCLEOTIDE SEQUENCE [LARGE SCALE GENOMIC DNA]</scope>
    <source>
        <strain evidence="2 3">DSM 28825</strain>
    </source>
</reference>
<dbReference type="Proteomes" id="UP000293562">
    <property type="component" value="Unassembled WGS sequence"/>
</dbReference>
<feature type="transmembrane region" description="Helical" evidence="1">
    <location>
        <begin position="30"/>
        <end position="50"/>
    </location>
</feature>
<keyword evidence="3" id="KW-1185">Reference proteome</keyword>
<dbReference type="EMBL" id="SHKN01000001">
    <property type="protein sequence ID" value="RZT97235.1"/>
    <property type="molecule type" value="Genomic_DNA"/>
</dbReference>
<evidence type="ECO:0000313" key="2">
    <source>
        <dbReference type="EMBL" id="RZT97235.1"/>
    </source>
</evidence>
<accession>A0A4V2FT93</accession>
<keyword evidence="1" id="KW-0812">Transmembrane</keyword>
<name>A0A4V2FT93_9BACT</name>
<evidence type="ECO:0000313" key="3">
    <source>
        <dbReference type="Proteomes" id="UP000293562"/>
    </source>
</evidence>
<gene>
    <name evidence="2" type="ORF">EV201_1894</name>
</gene>
<keyword evidence="1" id="KW-0472">Membrane</keyword>
<comment type="caution">
    <text evidence="2">The sequence shown here is derived from an EMBL/GenBank/DDBJ whole genome shotgun (WGS) entry which is preliminary data.</text>
</comment>
<organism evidence="2 3">
    <name type="scientific">Ancylomarina subtilis</name>
    <dbReference type="NCBI Taxonomy" id="1639035"/>
    <lineage>
        <taxon>Bacteria</taxon>
        <taxon>Pseudomonadati</taxon>
        <taxon>Bacteroidota</taxon>
        <taxon>Bacteroidia</taxon>
        <taxon>Marinilabiliales</taxon>
        <taxon>Marinifilaceae</taxon>
        <taxon>Ancylomarina</taxon>
    </lineage>
</organism>
<dbReference type="RefSeq" id="WP_130307275.1">
    <property type="nucleotide sequence ID" value="NZ_SHKN01000001.1"/>
</dbReference>